<dbReference type="Gene3D" id="1.20.1740.10">
    <property type="entry name" value="Amino acid/polyamine transporter I"/>
    <property type="match status" value="1"/>
</dbReference>
<name>A0A0M2SR00_9STAP</name>
<dbReference type="PANTHER" id="PTHR30330">
    <property type="entry name" value="AGSS FAMILY TRANSPORTER, SODIUM-ALANINE"/>
    <property type="match status" value="1"/>
</dbReference>
<comment type="similarity">
    <text evidence="2 8">Belongs to the alanine or glycine:cation symporter (AGCS) (TC 2.A.25) family.</text>
</comment>
<dbReference type="OrthoDB" id="9804874at2"/>
<protein>
    <submittedName>
        <fullName evidence="9">Amino acid carrier protein</fullName>
    </submittedName>
</protein>
<dbReference type="NCBIfam" id="TIGR00835">
    <property type="entry name" value="agcS"/>
    <property type="match status" value="1"/>
</dbReference>
<dbReference type="GO" id="GO:0005886">
    <property type="term" value="C:plasma membrane"/>
    <property type="evidence" value="ECO:0007669"/>
    <property type="project" value="UniProtKB-SubCell"/>
</dbReference>
<feature type="transmembrane region" description="Helical" evidence="8">
    <location>
        <begin position="238"/>
        <end position="262"/>
    </location>
</feature>
<dbReference type="RefSeq" id="WP_046513771.1">
    <property type="nucleotide sequence ID" value="NZ_LAYZ01000002.1"/>
</dbReference>
<keyword evidence="6 8" id="KW-1133">Transmembrane helix</keyword>
<evidence type="ECO:0000256" key="3">
    <source>
        <dbReference type="ARBA" id="ARBA00022448"/>
    </source>
</evidence>
<evidence type="ECO:0000256" key="1">
    <source>
        <dbReference type="ARBA" id="ARBA00004651"/>
    </source>
</evidence>
<evidence type="ECO:0000256" key="5">
    <source>
        <dbReference type="ARBA" id="ARBA00022692"/>
    </source>
</evidence>
<proteinExistence type="inferred from homology"/>
<feature type="transmembrane region" description="Helical" evidence="8">
    <location>
        <begin position="143"/>
        <end position="166"/>
    </location>
</feature>
<feature type="transmembrane region" description="Helical" evidence="8">
    <location>
        <begin position="178"/>
        <end position="199"/>
    </location>
</feature>
<evidence type="ECO:0000256" key="2">
    <source>
        <dbReference type="ARBA" id="ARBA00009261"/>
    </source>
</evidence>
<gene>
    <name evidence="9" type="ORF">WN59_05330</name>
</gene>
<dbReference type="AlphaFoldDB" id="A0A0M2SR00"/>
<feature type="transmembrane region" description="Helical" evidence="8">
    <location>
        <begin position="357"/>
        <end position="376"/>
    </location>
</feature>
<dbReference type="STRING" id="1432562.WN59_05330"/>
<dbReference type="Pfam" id="PF01235">
    <property type="entry name" value="Na_Ala_symp"/>
    <property type="match status" value="1"/>
</dbReference>
<evidence type="ECO:0000313" key="9">
    <source>
        <dbReference type="EMBL" id="KKK35055.1"/>
    </source>
</evidence>
<evidence type="ECO:0000256" key="8">
    <source>
        <dbReference type="RuleBase" id="RU363064"/>
    </source>
</evidence>
<keyword evidence="10" id="KW-1185">Reference proteome</keyword>
<feature type="transmembrane region" description="Helical" evidence="8">
    <location>
        <begin position="12"/>
        <end position="29"/>
    </location>
</feature>
<dbReference type="EMBL" id="LAYZ01000002">
    <property type="protein sequence ID" value="KKK35055.1"/>
    <property type="molecule type" value="Genomic_DNA"/>
</dbReference>
<keyword evidence="8" id="KW-0769">Symport</keyword>
<feature type="transmembrane region" description="Helical" evidence="8">
    <location>
        <begin position="211"/>
        <end position="232"/>
    </location>
</feature>
<comment type="subcellular location">
    <subcellularLocation>
        <location evidence="1 8">Cell membrane</location>
        <topology evidence="1 8">Multi-pass membrane protein</topology>
    </subcellularLocation>
</comment>
<evidence type="ECO:0000256" key="7">
    <source>
        <dbReference type="ARBA" id="ARBA00023136"/>
    </source>
</evidence>
<dbReference type="PANTHER" id="PTHR30330:SF3">
    <property type="entry name" value="TRANSCRIPTIONAL REGULATOR, LRP FAMILY"/>
    <property type="match status" value="1"/>
</dbReference>
<keyword evidence="3 8" id="KW-0813">Transport</keyword>
<dbReference type="PRINTS" id="PR00175">
    <property type="entry name" value="NAALASMPORT"/>
</dbReference>
<sequence>MEFITAVSDFLWGYPVVIILLLTSIYLTVKLKFFQFRYPVHIFKQTVGQIGRKTRGDGTITPFQTLTTALSSTIGAANIVGVPVAIMLGGPGAVFWMWVIAILGMGLKFGEITLGVHYREKNAIGEYVGGPTYYMKNGIKWPLIGKILAGWYAIFLILELIPSIMVQSNSVASTIEDTFALSPLVTGIAVAFFVGIVVFGGIKRIGAVSSIFVPAMALLYIIAGLIVILMNVQAIPAAFALIFTEAFNPTAALGGGAGAVLAETIRWGFARGIYSNEAGLGTSPIAHSAAKTDHPVRQALWGVIEVLVDTLVICTVTALVVIVSGVWQHEDAADGSVREALTARAFGEAFGPAGSTMVSLALILFVFSTITVVVFYGSRQAEYLFGLWAGTAMKTVYVISIIIGAIGGATTLWTFLDIMLFMILLPNIIAIVLMSPKIIELKNEYFKSDHYYKKDIREEKELKAGK</sequence>
<evidence type="ECO:0000256" key="4">
    <source>
        <dbReference type="ARBA" id="ARBA00022475"/>
    </source>
</evidence>
<feature type="transmembrane region" description="Helical" evidence="8">
    <location>
        <begin position="95"/>
        <end position="114"/>
    </location>
</feature>
<dbReference type="InterPro" id="IPR001463">
    <property type="entry name" value="Na/Ala_symport"/>
</dbReference>
<keyword evidence="5 8" id="KW-0812">Transmembrane</keyword>
<dbReference type="PROSITE" id="PS00873">
    <property type="entry name" value="NA_ALANINE_SYMP"/>
    <property type="match status" value="1"/>
</dbReference>
<dbReference type="PATRIC" id="fig|1432562.3.peg.1059"/>
<feature type="transmembrane region" description="Helical" evidence="8">
    <location>
        <begin position="383"/>
        <end position="406"/>
    </location>
</feature>
<feature type="transmembrane region" description="Helical" evidence="8">
    <location>
        <begin position="69"/>
        <end position="89"/>
    </location>
</feature>
<feature type="transmembrane region" description="Helical" evidence="8">
    <location>
        <begin position="412"/>
        <end position="433"/>
    </location>
</feature>
<dbReference type="GO" id="GO:0005283">
    <property type="term" value="F:amino acid:sodium symporter activity"/>
    <property type="evidence" value="ECO:0007669"/>
    <property type="project" value="InterPro"/>
</dbReference>
<comment type="caution">
    <text evidence="9">The sequence shown here is derived from an EMBL/GenBank/DDBJ whole genome shotgun (WGS) entry which is preliminary data.</text>
</comment>
<dbReference type="Proteomes" id="UP000034287">
    <property type="component" value="Unassembled WGS sequence"/>
</dbReference>
<organism evidence="9 10">
    <name type="scientific">Salinicoccus sediminis</name>
    <dbReference type="NCBI Taxonomy" id="1432562"/>
    <lineage>
        <taxon>Bacteria</taxon>
        <taxon>Bacillati</taxon>
        <taxon>Bacillota</taxon>
        <taxon>Bacilli</taxon>
        <taxon>Bacillales</taxon>
        <taxon>Staphylococcaceae</taxon>
        <taxon>Salinicoccus</taxon>
    </lineage>
</organism>
<keyword evidence="7 8" id="KW-0472">Membrane</keyword>
<evidence type="ECO:0000256" key="6">
    <source>
        <dbReference type="ARBA" id="ARBA00022989"/>
    </source>
</evidence>
<accession>A0A0M2SR00</accession>
<evidence type="ECO:0000313" key="10">
    <source>
        <dbReference type="Proteomes" id="UP000034287"/>
    </source>
</evidence>
<feature type="transmembrane region" description="Helical" evidence="8">
    <location>
        <begin position="306"/>
        <end position="327"/>
    </location>
</feature>
<reference evidence="9 10" key="1">
    <citation type="submission" date="2015-04" db="EMBL/GenBank/DDBJ databases">
        <title>Taxonomic description and genome sequence of Salinicoccus sediminis sp. nov., a novel hyper halotolerant bacterium isolated from marine sediment.</title>
        <authorList>
            <person name="Mathan Kumar R."/>
            <person name="Kaur G."/>
            <person name="Kumar N."/>
            <person name="Kumar A."/>
            <person name="Singh N.K."/>
            <person name="Kaur N."/>
            <person name="Mayilraj S."/>
        </authorList>
    </citation>
    <scope>NUCLEOTIDE SEQUENCE [LARGE SCALE GENOMIC DNA]</scope>
    <source>
        <strain evidence="9 10">SV-16</strain>
    </source>
</reference>
<keyword evidence="4 8" id="KW-1003">Cell membrane</keyword>